<evidence type="ECO:0008006" key="7">
    <source>
        <dbReference type="Google" id="ProtNLM"/>
    </source>
</evidence>
<dbReference type="Proteomes" id="UP001146351">
    <property type="component" value="Unassembled WGS sequence"/>
</dbReference>
<reference evidence="5" key="2">
    <citation type="journal article" date="2023" name="IMA Fungus">
        <title>Comparative genomic study of the Penicillium genus elucidates a diverse pangenome and 15 lateral gene transfer events.</title>
        <authorList>
            <person name="Petersen C."/>
            <person name="Sorensen T."/>
            <person name="Nielsen M.R."/>
            <person name="Sondergaard T.E."/>
            <person name="Sorensen J.L."/>
            <person name="Fitzpatrick D.A."/>
            <person name="Frisvad J.C."/>
            <person name="Nielsen K.L."/>
        </authorList>
    </citation>
    <scope>NUCLEOTIDE SEQUENCE</scope>
    <source>
        <strain evidence="5">IBT 21917</strain>
    </source>
</reference>
<comment type="similarity">
    <text evidence="1">Belongs to the beta-lactamase family.</text>
</comment>
<dbReference type="Gene3D" id="3.40.710.10">
    <property type="entry name" value="DD-peptidase/beta-lactamase superfamily"/>
    <property type="match status" value="1"/>
</dbReference>
<keyword evidence="6" id="KW-1185">Reference proteome</keyword>
<reference evidence="5" key="1">
    <citation type="submission" date="2022-11" db="EMBL/GenBank/DDBJ databases">
        <authorList>
            <person name="Petersen C."/>
        </authorList>
    </citation>
    <scope>NUCLEOTIDE SEQUENCE</scope>
    <source>
        <strain evidence="5">IBT 21917</strain>
    </source>
</reference>
<dbReference type="InterPro" id="IPR058664">
    <property type="entry name" value="ARB_00930-like_C"/>
</dbReference>
<name>A0A9W9IUU4_9EURO</name>
<dbReference type="PANTHER" id="PTHR22935">
    <property type="entry name" value="PENICILLIN-BINDING PROTEIN"/>
    <property type="match status" value="1"/>
</dbReference>
<proteinExistence type="inferred from homology"/>
<organism evidence="5 6">
    <name type="scientific">Penicillium capsulatum</name>
    <dbReference type="NCBI Taxonomy" id="69766"/>
    <lineage>
        <taxon>Eukaryota</taxon>
        <taxon>Fungi</taxon>
        <taxon>Dikarya</taxon>
        <taxon>Ascomycota</taxon>
        <taxon>Pezizomycotina</taxon>
        <taxon>Eurotiomycetes</taxon>
        <taxon>Eurotiomycetidae</taxon>
        <taxon>Eurotiales</taxon>
        <taxon>Aspergillaceae</taxon>
        <taxon>Penicillium</taxon>
    </lineage>
</organism>
<evidence type="ECO:0000259" key="3">
    <source>
        <dbReference type="Pfam" id="PF00144"/>
    </source>
</evidence>
<feature type="signal peptide" evidence="2">
    <location>
        <begin position="1"/>
        <end position="23"/>
    </location>
</feature>
<dbReference type="OrthoDB" id="6220758at2759"/>
<dbReference type="InterPro" id="IPR001466">
    <property type="entry name" value="Beta-lactam-related"/>
</dbReference>
<evidence type="ECO:0000256" key="1">
    <source>
        <dbReference type="ARBA" id="ARBA00038473"/>
    </source>
</evidence>
<sequence length="607" mass="65876">MHFPPILVSCLATLAYLGTFAQSSRIPLPSWTGCPVDGPLLPRPTDLAGSKYVQDATTNLTRALDSALKGQIQAGFEVDNTSFSISFVSPFHSTSSRQNDSILWSYHHLGKNNVDGTKSIDEDSQYLIGSVSKVFSDLLLLQSDVDLNDPITKYLPGLDSKENTTIQWSNITLSALSNHMAGIPANLPSSFEIYSLRSVMQKLGFPLVANSSYPNCGVTGLNHACDEEQIIEMMNTALPVQQPYSQTVYSSLSFILFALALGNHANKTYEQLLDEGITAPLGLKNTGVSPGDSKNAVIPPLGQDQGWGTEYGLNAPGGGLYSSLRDLSTLTAKILDYSILSTPEKTRQWLKPQSVTSSVKNLVGRPWEIQRTENLVPENPHTVDIYAKSGGASGYIAQLSVVDQYGAGFVILTAGPRGEATAWILNDAVISSLIPAIDRETREQARRYTGNFSVSATEDQKSAVALSLSIDHGTGVKVNSLTRNGADILAGVQKLWDEMLPQTGILNTDFRIYPTDIVHEVEGEKDVVLEDWRINFDMVPSDNAAMSDLPGQGKLSADICASWQTGSWLYYGGQSLDRIVFKVDRKAGRVIGVEVPFLRSGLLAKSY</sequence>
<feature type="domain" description="Beta-lactamase-related" evidence="3">
    <location>
        <begin position="104"/>
        <end position="418"/>
    </location>
</feature>
<comment type="caution">
    <text evidence="5">The sequence shown here is derived from an EMBL/GenBank/DDBJ whole genome shotgun (WGS) entry which is preliminary data.</text>
</comment>
<dbReference type="AlphaFoldDB" id="A0A9W9IUU4"/>
<dbReference type="InterPro" id="IPR051478">
    <property type="entry name" value="Beta-lactamase-like_AB/R"/>
</dbReference>
<evidence type="ECO:0000313" key="6">
    <source>
        <dbReference type="Proteomes" id="UP001146351"/>
    </source>
</evidence>
<accession>A0A9W9IUU4</accession>
<feature type="domain" description="Beta-lactamase-like ARB-00930-like C-terminal" evidence="4">
    <location>
        <begin position="442"/>
        <end position="604"/>
    </location>
</feature>
<protein>
    <recommendedName>
        <fullName evidence="7">Beta-lactamase-related domain-containing protein</fullName>
    </recommendedName>
</protein>
<dbReference type="Pfam" id="PF26335">
    <property type="entry name" value="ARB_00930_C"/>
    <property type="match status" value="1"/>
</dbReference>
<keyword evidence="2" id="KW-0732">Signal</keyword>
<dbReference type="EMBL" id="JAPQKO010000001">
    <property type="protein sequence ID" value="KAJ5183450.1"/>
    <property type="molecule type" value="Genomic_DNA"/>
</dbReference>
<dbReference type="PANTHER" id="PTHR22935:SF95">
    <property type="entry name" value="BETA-LACTAMASE-LIKE 1-RELATED"/>
    <property type="match status" value="1"/>
</dbReference>
<gene>
    <name evidence="5" type="ORF">N7492_001066</name>
</gene>
<evidence type="ECO:0000259" key="4">
    <source>
        <dbReference type="Pfam" id="PF26335"/>
    </source>
</evidence>
<dbReference type="Pfam" id="PF00144">
    <property type="entry name" value="Beta-lactamase"/>
    <property type="match status" value="1"/>
</dbReference>
<dbReference type="SUPFAM" id="SSF56601">
    <property type="entry name" value="beta-lactamase/transpeptidase-like"/>
    <property type="match status" value="1"/>
</dbReference>
<evidence type="ECO:0000256" key="2">
    <source>
        <dbReference type="SAM" id="SignalP"/>
    </source>
</evidence>
<dbReference type="InterPro" id="IPR012338">
    <property type="entry name" value="Beta-lactam/transpept-like"/>
</dbReference>
<evidence type="ECO:0000313" key="5">
    <source>
        <dbReference type="EMBL" id="KAJ5183450.1"/>
    </source>
</evidence>
<feature type="chain" id="PRO_5040986431" description="Beta-lactamase-related domain-containing protein" evidence="2">
    <location>
        <begin position="24"/>
        <end position="607"/>
    </location>
</feature>